<organism evidence="11 12">
    <name type="scientific">Moritella yayanosii</name>
    <dbReference type="NCBI Taxonomy" id="69539"/>
    <lineage>
        <taxon>Bacteria</taxon>
        <taxon>Pseudomonadati</taxon>
        <taxon>Pseudomonadota</taxon>
        <taxon>Gammaproteobacteria</taxon>
        <taxon>Alteromonadales</taxon>
        <taxon>Moritellaceae</taxon>
        <taxon>Moritella</taxon>
    </lineage>
</organism>
<dbReference type="OrthoDB" id="9775455at2"/>
<dbReference type="Gene3D" id="3.30.1370.120">
    <property type="match status" value="1"/>
</dbReference>
<dbReference type="Proteomes" id="UP000250163">
    <property type="component" value="Chromosome MORIYA"/>
</dbReference>
<evidence type="ECO:0000256" key="7">
    <source>
        <dbReference type="ARBA" id="ARBA00023237"/>
    </source>
</evidence>
<dbReference type="PRINTS" id="PR00811">
    <property type="entry name" value="BCTERIALGSPD"/>
</dbReference>
<dbReference type="InterPro" id="IPR001775">
    <property type="entry name" value="GspD/PilQ"/>
</dbReference>
<dbReference type="InterPro" id="IPR038591">
    <property type="entry name" value="NolW-like_sf"/>
</dbReference>
<dbReference type="SMART" id="SM00965">
    <property type="entry name" value="STN"/>
    <property type="match status" value="1"/>
</dbReference>
<name>A0A330LVI7_9GAMM</name>
<keyword evidence="5" id="KW-0653">Protein transport</keyword>
<dbReference type="InterPro" id="IPR013355">
    <property type="entry name" value="Pilus_4_PilQ"/>
</dbReference>
<dbReference type="EMBL" id="LS483250">
    <property type="protein sequence ID" value="SQD79818.1"/>
    <property type="molecule type" value="Genomic_DNA"/>
</dbReference>
<feature type="signal peptide" evidence="9">
    <location>
        <begin position="1"/>
        <end position="29"/>
    </location>
</feature>
<dbReference type="Pfam" id="PF03958">
    <property type="entry name" value="Secretin_N"/>
    <property type="match status" value="1"/>
</dbReference>
<dbReference type="RefSeq" id="WP_112716739.1">
    <property type="nucleotide sequence ID" value="NZ_LS483250.1"/>
</dbReference>
<evidence type="ECO:0000256" key="3">
    <source>
        <dbReference type="ARBA" id="ARBA00022448"/>
    </source>
</evidence>
<dbReference type="Pfam" id="PF11741">
    <property type="entry name" value="AMIN"/>
    <property type="match status" value="1"/>
</dbReference>
<accession>A0A330LVI7</accession>
<dbReference type="PANTHER" id="PTHR30604:SF1">
    <property type="entry name" value="DNA UTILIZATION PROTEIN HOFQ"/>
    <property type="match status" value="1"/>
</dbReference>
<dbReference type="KEGG" id="mya:MORIYA_3363"/>
<dbReference type="PANTHER" id="PTHR30604">
    <property type="entry name" value="PROTEIN TRANSPORT PROTEIN HOFQ"/>
    <property type="match status" value="1"/>
</dbReference>
<dbReference type="PRINTS" id="PR01032">
    <property type="entry name" value="PHAGEIV"/>
</dbReference>
<keyword evidence="4 9" id="KW-0732">Signal</keyword>
<feature type="chain" id="PRO_5016386851" evidence="9">
    <location>
        <begin position="30"/>
        <end position="758"/>
    </location>
</feature>
<comment type="subcellular location">
    <subcellularLocation>
        <location evidence="1 8">Cell outer membrane</location>
    </subcellularLocation>
</comment>
<keyword evidence="12" id="KW-1185">Reference proteome</keyword>
<evidence type="ECO:0000256" key="9">
    <source>
        <dbReference type="SAM" id="SignalP"/>
    </source>
</evidence>
<evidence type="ECO:0000256" key="5">
    <source>
        <dbReference type="ARBA" id="ARBA00022927"/>
    </source>
</evidence>
<gene>
    <name evidence="11" type="ORF">MORIYA_3363</name>
</gene>
<evidence type="ECO:0000256" key="1">
    <source>
        <dbReference type="ARBA" id="ARBA00004442"/>
    </source>
</evidence>
<evidence type="ECO:0000259" key="10">
    <source>
        <dbReference type="SMART" id="SM00965"/>
    </source>
</evidence>
<protein>
    <submittedName>
        <fullName evidence="11">Pilus assembly protein PilQ</fullName>
    </submittedName>
</protein>
<dbReference type="Pfam" id="PF00263">
    <property type="entry name" value="Secretin"/>
    <property type="match status" value="1"/>
</dbReference>
<dbReference type="Gene3D" id="2.60.40.3470">
    <property type="match status" value="1"/>
</dbReference>
<evidence type="ECO:0000313" key="12">
    <source>
        <dbReference type="Proteomes" id="UP000250163"/>
    </source>
</evidence>
<dbReference type="InterPro" id="IPR004845">
    <property type="entry name" value="T2SS_GspD_CS"/>
</dbReference>
<evidence type="ECO:0000256" key="2">
    <source>
        <dbReference type="ARBA" id="ARBA00006304"/>
    </source>
</evidence>
<evidence type="ECO:0000313" key="11">
    <source>
        <dbReference type="EMBL" id="SQD79818.1"/>
    </source>
</evidence>
<keyword evidence="3 8" id="KW-0813">Transport</keyword>
<dbReference type="PROSITE" id="PS00875">
    <property type="entry name" value="T2SP_D"/>
    <property type="match status" value="1"/>
</dbReference>
<reference evidence="12" key="1">
    <citation type="submission" date="2018-05" db="EMBL/GenBank/DDBJ databases">
        <authorList>
            <person name="Cea G.-C."/>
            <person name="William W."/>
        </authorList>
    </citation>
    <scope>NUCLEOTIDE SEQUENCE [LARGE SCALE GENOMIC DNA]</scope>
    <source>
        <strain evidence="12">DB21MT 5</strain>
    </source>
</reference>
<evidence type="ECO:0000256" key="4">
    <source>
        <dbReference type="ARBA" id="ARBA00022729"/>
    </source>
</evidence>
<dbReference type="InterPro" id="IPR004846">
    <property type="entry name" value="T2SS/T3SS_dom"/>
</dbReference>
<dbReference type="InterPro" id="IPR051808">
    <property type="entry name" value="Type_IV_pilus_biogenesis"/>
</dbReference>
<dbReference type="InterPro" id="IPR011662">
    <property type="entry name" value="Secretin/TonB_short_N"/>
</dbReference>
<sequence length="758" mass="82354">MTKSYVRCTNIVKVLVLCTTLLCSAFSVAEPQLKQIHLNSLAEGLLELELEFSENVVEYADKLQYSPHQLVILVPDASSILLLNPVVIEQGNVLNVAAERVDLGLKITIALDELVPYQIVQNNNSLIATFGVLNRDVIVPEVANSTTNNDTLVLAVEPIFATAGNSSVLPAASVMDSNIDNVGVPAATVSASLLATKDGRQVTVQSPKIEDLISIEDDEEEDFSGFVNQVRGIDFRTGNDGSGKLILTMKNSSMAVDIKRKGNKLIAEFHSTAILKKLLYILDVADFGTLVTTIETFHDEGVTAFELDISDDFNYRYDQADNIFVIEITKKDPDEKTSKYQGQVISLNFQDIPVRTVLQLIADFNEFNLVTTDSVNGNITLRLDSVPWEQALDIVMKVKGLSKQLEGNVLMVAPADELAALERRDLVSKKEAEDLAELHSEFIQISFAKAGDITKLLSQKDSSLLSSRGTVTFDERTNTLLIKDTATVIASVKRIIEVLDVPVRQVIIEARMVSVVENISDELGIRWGLSGSTDIGRGFGLSSGSIEGNDSLAGGSVLTIGDRLNVNLPVASPAGSIAFQIAGLANGQILDLELSALEAEQKAEVIASPRITTTDKKSAYIEQGTEIPYVESSSSGATTIVFKKAVLGLWVTPHITPDNKIILDLKINQDTRGEDVKTVGGEAVSIDTQVISTQVLVENGETIVLGGIFKHEIKKIVTKVPILGDIPWLGVLFRSTKNINQKRELLIFVTPRVVVDTM</sequence>
<keyword evidence="6" id="KW-0472">Membrane</keyword>
<evidence type="ECO:0000256" key="8">
    <source>
        <dbReference type="RuleBase" id="RU004004"/>
    </source>
</evidence>
<feature type="domain" description="Secretin/TonB short N-terminal" evidence="10">
    <location>
        <begin position="367"/>
        <end position="415"/>
    </location>
</feature>
<dbReference type="InterPro" id="IPR021731">
    <property type="entry name" value="AMIN_dom"/>
</dbReference>
<dbReference type="AlphaFoldDB" id="A0A330LVI7"/>
<dbReference type="InterPro" id="IPR005644">
    <property type="entry name" value="NolW-like"/>
</dbReference>
<keyword evidence="7" id="KW-0998">Cell outer membrane</keyword>
<proteinExistence type="inferred from homology"/>
<evidence type="ECO:0000256" key="6">
    <source>
        <dbReference type="ARBA" id="ARBA00023136"/>
    </source>
</evidence>
<dbReference type="GO" id="GO:0009279">
    <property type="term" value="C:cell outer membrane"/>
    <property type="evidence" value="ECO:0007669"/>
    <property type="project" value="UniProtKB-SubCell"/>
</dbReference>
<comment type="similarity">
    <text evidence="2">Belongs to the bacterial secretin family. PilQ subfamily.</text>
</comment>
<dbReference type="Gene3D" id="3.30.1370.130">
    <property type="match status" value="1"/>
</dbReference>
<dbReference type="GO" id="GO:0009306">
    <property type="term" value="P:protein secretion"/>
    <property type="evidence" value="ECO:0007669"/>
    <property type="project" value="InterPro"/>
</dbReference>
<dbReference type="NCBIfam" id="TIGR02515">
    <property type="entry name" value="IV_pilus_PilQ"/>
    <property type="match status" value="1"/>
</dbReference>